<feature type="transmembrane region" description="Helical" evidence="1">
    <location>
        <begin position="83"/>
        <end position="104"/>
    </location>
</feature>
<evidence type="ECO:0000313" key="2">
    <source>
        <dbReference type="EMBL" id="OMD37776.1"/>
    </source>
</evidence>
<protein>
    <submittedName>
        <fullName evidence="2">Uncharacterized protein</fullName>
    </submittedName>
</protein>
<feature type="transmembrane region" description="Helical" evidence="1">
    <location>
        <begin position="140"/>
        <end position="157"/>
    </location>
</feature>
<evidence type="ECO:0000313" key="3">
    <source>
        <dbReference type="Proteomes" id="UP000187439"/>
    </source>
</evidence>
<dbReference type="RefSeq" id="WP_076120555.1">
    <property type="nucleotide sequence ID" value="NZ_MPTC01000021.1"/>
</dbReference>
<dbReference type="EMBL" id="MPTC01000021">
    <property type="protein sequence ID" value="OMD37776.1"/>
    <property type="molecule type" value="Genomic_DNA"/>
</dbReference>
<feature type="transmembrane region" description="Helical" evidence="1">
    <location>
        <begin position="48"/>
        <end position="71"/>
    </location>
</feature>
<feature type="transmembrane region" description="Helical" evidence="1">
    <location>
        <begin position="163"/>
        <end position="185"/>
    </location>
</feature>
<keyword evidence="1" id="KW-0472">Membrane</keyword>
<feature type="transmembrane region" description="Helical" evidence="1">
    <location>
        <begin position="18"/>
        <end position="36"/>
    </location>
</feature>
<keyword evidence="1" id="KW-1133">Transmembrane helix</keyword>
<name>A0A1R0XRT3_9BACL</name>
<dbReference type="AlphaFoldDB" id="A0A1R0XRT3"/>
<feature type="transmembrane region" description="Helical" evidence="1">
    <location>
        <begin position="110"/>
        <end position="128"/>
    </location>
</feature>
<accession>A0A1R0XRT3</accession>
<reference evidence="2 3" key="1">
    <citation type="submission" date="2016-10" db="EMBL/GenBank/DDBJ databases">
        <title>Paenibacillus species isolates.</title>
        <authorList>
            <person name="Beno S.M."/>
        </authorList>
    </citation>
    <scope>NUCLEOTIDE SEQUENCE [LARGE SCALE GENOMIC DNA]</scope>
    <source>
        <strain evidence="2 3">FSL H7-0710</strain>
    </source>
</reference>
<gene>
    <name evidence="2" type="ORF">BSK52_21130</name>
</gene>
<evidence type="ECO:0000256" key="1">
    <source>
        <dbReference type="SAM" id="Phobius"/>
    </source>
</evidence>
<dbReference type="OrthoDB" id="1796359at2"/>
<comment type="caution">
    <text evidence="2">The sequence shown here is derived from an EMBL/GenBank/DDBJ whole genome shotgun (WGS) entry which is preliminary data.</text>
</comment>
<sequence>MKYRLSKADVKEDISDKYLTALIIGFFVWKFSIVLFDPMSTFQQPLSLLYFNGGNKGIGLAVVITIIFIGIRTRLDGTSIMMNLDVLGTGWIVSSSVYHLFLIFIDNSNLLFHSLYFSMNIGFAIFLFKKKQAVGNSVVVNQFIVWISLGMIGIIFTKDGRELFVLGFTKEQILFFVVFIISYIVDNVMNKGKGGS</sequence>
<keyword evidence="1" id="KW-0812">Transmembrane</keyword>
<organism evidence="2 3">
    <name type="scientific">Paenibacillus odorifer</name>
    <dbReference type="NCBI Taxonomy" id="189426"/>
    <lineage>
        <taxon>Bacteria</taxon>
        <taxon>Bacillati</taxon>
        <taxon>Bacillota</taxon>
        <taxon>Bacilli</taxon>
        <taxon>Bacillales</taxon>
        <taxon>Paenibacillaceae</taxon>
        <taxon>Paenibacillus</taxon>
    </lineage>
</organism>
<proteinExistence type="predicted"/>
<dbReference type="Proteomes" id="UP000187439">
    <property type="component" value="Unassembled WGS sequence"/>
</dbReference>